<name>A0AB34L2D1_PARDI</name>
<proteinExistence type="predicted"/>
<accession>A0AB34L2D1</accession>
<gene>
    <name evidence="1" type="ORF">M091_3178</name>
</gene>
<protein>
    <submittedName>
        <fullName evidence="1">Glycosyl transferase 8 family protein</fullName>
    </submittedName>
</protein>
<organism evidence="1 2">
    <name type="scientific">Parabacteroides distasonis str. 3776 D15 i</name>
    <dbReference type="NCBI Taxonomy" id="1339342"/>
    <lineage>
        <taxon>Bacteria</taxon>
        <taxon>Pseudomonadati</taxon>
        <taxon>Bacteroidota</taxon>
        <taxon>Bacteroidia</taxon>
        <taxon>Bacteroidales</taxon>
        <taxon>Tannerellaceae</taxon>
        <taxon>Parabacteroides</taxon>
    </lineage>
</organism>
<reference evidence="1 2" key="1">
    <citation type="submission" date="2014-04" db="EMBL/GenBank/DDBJ databases">
        <authorList>
            <person name="Sears C."/>
            <person name="Carroll K."/>
            <person name="Sack B.R."/>
            <person name="Qadri F."/>
            <person name="Myers L.L."/>
            <person name="Chung G.-T."/>
            <person name="Escheverria P."/>
            <person name="Fraser C.M."/>
            <person name="Sadzewicz L."/>
            <person name="Shefchek K.A."/>
            <person name="Tallon L."/>
            <person name="Das S.P."/>
            <person name="Daugherty S."/>
            <person name="Mongodin E.F."/>
        </authorList>
    </citation>
    <scope>NUCLEOTIDE SEQUENCE [LARGE SCALE GENOMIC DNA]</scope>
    <source>
        <strain evidence="1 2">3776 D15 i</strain>
    </source>
</reference>
<dbReference type="GO" id="GO:0016740">
    <property type="term" value="F:transferase activity"/>
    <property type="evidence" value="ECO:0007669"/>
    <property type="project" value="UniProtKB-KW"/>
</dbReference>
<keyword evidence="1" id="KW-0808">Transferase</keyword>
<evidence type="ECO:0000313" key="2">
    <source>
        <dbReference type="Proteomes" id="UP000027850"/>
    </source>
</evidence>
<dbReference type="EMBL" id="JNHK01000099">
    <property type="protein sequence ID" value="KDS34342.1"/>
    <property type="molecule type" value="Genomic_DNA"/>
</dbReference>
<dbReference type="AlphaFoldDB" id="A0AB34L2D1"/>
<comment type="caution">
    <text evidence="1">The sequence shown here is derived from an EMBL/GenBank/DDBJ whole genome shotgun (WGS) entry which is preliminary data.</text>
</comment>
<evidence type="ECO:0000313" key="1">
    <source>
        <dbReference type="EMBL" id="KDS34342.1"/>
    </source>
</evidence>
<dbReference type="Proteomes" id="UP000027850">
    <property type="component" value="Unassembled WGS sequence"/>
</dbReference>
<sequence>MNTKIVYILTSSEKDFYLEQTMISACSLKKHNPDCYAILVIDSRTNLQLQGSRHNIMQYFDELKVIDVPVEFNQIQSSRYIKTSLRNHIDGNYLFIDGDTVICDDLSEIDRFNEPIAAVLDCHLPISEHQHKKLICEWAEKAGWEIIGDKYYNSGVMYVSDTPVAHDFYKLWHDKWLENSNKGFPRDQPTMGLTNNAMSGLISEMPGQWNCQIFDNGIKYFGDAKIIHYFSSRGAISSASPFILANNEIMADIRKNDYFIPISLLSLICDHRNLLSSGITLIGKEDASFYYSLLAYYLKKIYKSHPNMYDKVEKFIAFIINILN</sequence>
<dbReference type="Gene3D" id="3.90.550.10">
    <property type="entry name" value="Spore Coat Polysaccharide Biosynthesis Protein SpsA, Chain A"/>
    <property type="match status" value="1"/>
</dbReference>
<dbReference type="InterPro" id="IPR029044">
    <property type="entry name" value="Nucleotide-diphossugar_trans"/>
</dbReference>
<dbReference type="RefSeq" id="WP_036651427.1">
    <property type="nucleotide sequence ID" value="NZ_JNHK01000099.1"/>
</dbReference>
<dbReference type="SUPFAM" id="SSF53448">
    <property type="entry name" value="Nucleotide-diphospho-sugar transferases"/>
    <property type="match status" value="1"/>
</dbReference>